<name>A5ZYJ2_9FIRM</name>
<comment type="caution">
    <text evidence="1">The sequence shown here is derived from an EMBL/GenBank/DDBJ whole genome shotgun (WGS) entry which is preliminary data.</text>
</comment>
<protein>
    <submittedName>
        <fullName evidence="1">Uncharacterized protein</fullName>
    </submittedName>
</protein>
<dbReference type="EMBL" id="AAVO02000037">
    <property type="protein sequence ID" value="EDM85308.1"/>
    <property type="molecule type" value="Genomic_DNA"/>
</dbReference>
<evidence type="ECO:0000313" key="1">
    <source>
        <dbReference type="EMBL" id="EDM85308.1"/>
    </source>
</evidence>
<reference evidence="1 2" key="1">
    <citation type="submission" date="2007-03" db="EMBL/GenBank/DDBJ databases">
        <authorList>
            <person name="Fulton L."/>
            <person name="Clifton S."/>
            <person name="Fulton B."/>
            <person name="Xu J."/>
            <person name="Minx P."/>
            <person name="Pepin K.H."/>
            <person name="Johnson M."/>
            <person name="Thiruvilangam P."/>
            <person name="Bhonagiri V."/>
            <person name="Nash W.E."/>
            <person name="Mardis E.R."/>
            <person name="Wilson R.K."/>
        </authorList>
    </citation>
    <scope>NUCLEOTIDE SEQUENCE [LARGE SCALE GENOMIC DNA]</scope>
    <source>
        <strain evidence="1 2">ATCC 29174</strain>
    </source>
</reference>
<dbReference type="HOGENOM" id="CLU_3388303_0_0_9"/>
<gene>
    <name evidence="1" type="ORF">RUMOBE_04102</name>
</gene>
<evidence type="ECO:0000313" key="2">
    <source>
        <dbReference type="Proteomes" id="UP000006002"/>
    </source>
</evidence>
<accession>A5ZYJ2</accession>
<dbReference type="AlphaFoldDB" id="A5ZYJ2"/>
<proteinExistence type="predicted"/>
<dbReference type="Proteomes" id="UP000006002">
    <property type="component" value="Unassembled WGS sequence"/>
</dbReference>
<reference evidence="1 2" key="2">
    <citation type="submission" date="2007-04" db="EMBL/GenBank/DDBJ databases">
        <title>Draft genome sequence of Ruminococcus obeum (ATCC 29174).</title>
        <authorList>
            <person name="Sudarsanam P."/>
            <person name="Ley R."/>
            <person name="Guruge J."/>
            <person name="Turnbaugh P.J."/>
            <person name="Mahowald M."/>
            <person name="Liep D."/>
            <person name="Gordon J."/>
        </authorList>
    </citation>
    <scope>NUCLEOTIDE SEQUENCE [LARGE SCALE GENOMIC DNA]</scope>
    <source>
        <strain evidence="1 2">ATCC 29174</strain>
    </source>
</reference>
<organism evidence="1 2">
    <name type="scientific">Blautia obeum ATCC 29174</name>
    <dbReference type="NCBI Taxonomy" id="411459"/>
    <lineage>
        <taxon>Bacteria</taxon>
        <taxon>Bacillati</taxon>
        <taxon>Bacillota</taxon>
        <taxon>Clostridia</taxon>
        <taxon>Lachnospirales</taxon>
        <taxon>Lachnospiraceae</taxon>
        <taxon>Blautia</taxon>
    </lineage>
</organism>
<sequence length="32" mass="3717">MPFYGNNGIMKTTIYSNKHNKFTLANKKGEIR</sequence>